<evidence type="ECO:0000313" key="2">
    <source>
        <dbReference type="Proteomes" id="UP001143347"/>
    </source>
</evidence>
<gene>
    <name evidence="1" type="ORF">OSB52_18520</name>
</gene>
<dbReference type="Proteomes" id="UP001143347">
    <property type="component" value="Unassembled WGS sequence"/>
</dbReference>
<keyword evidence="2" id="KW-1185">Reference proteome</keyword>
<accession>A0A9X3D731</accession>
<protein>
    <submittedName>
        <fullName evidence="1">Uncharacterized protein</fullName>
    </submittedName>
</protein>
<name>A0A9X3D731_9ACTN</name>
<comment type="caution">
    <text evidence="1">The sequence shown here is derived from an EMBL/GenBank/DDBJ whole genome shotgun (WGS) entry which is preliminary data.</text>
</comment>
<organism evidence="1 2">
    <name type="scientific">Gordonia aquimaris</name>
    <dbReference type="NCBI Taxonomy" id="2984863"/>
    <lineage>
        <taxon>Bacteria</taxon>
        <taxon>Bacillati</taxon>
        <taxon>Actinomycetota</taxon>
        <taxon>Actinomycetes</taxon>
        <taxon>Mycobacteriales</taxon>
        <taxon>Gordoniaceae</taxon>
        <taxon>Gordonia</taxon>
    </lineage>
</organism>
<dbReference type="EMBL" id="JAPKFM010000022">
    <property type="protein sequence ID" value="MCX2966083.1"/>
    <property type="molecule type" value="Genomic_DNA"/>
</dbReference>
<sequence>MTEAADMTEATAAGSGGNRLHADLTELTELAEQVGAVHRDVDRLLDELDAVLGDADAAIGVDEGARAFRSGFAPRAHEIRGAAESAAAELERHRNLIRRGIGELDAADHDVALRLTKESR</sequence>
<dbReference type="AlphaFoldDB" id="A0A9X3D731"/>
<dbReference type="RefSeq" id="WP_266063031.1">
    <property type="nucleotide sequence ID" value="NZ_JAPKFM010000022.1"/>
</dbReference>
<reference evidence="1" key="1">
    <citation type="submission" date="2022-10" db="EMBL/GenBank/DDBJ databases">
        <title>WGS of marine actinomycetes from Thailand.</title>
        <authorList>
            <person name="Thawai C."/>
        </authorList>
    </citation>
    <scope>NUCLEOTIDE SEQUENCE</scope>
    <source>
        <strain evidence="1">SW21</strain>
    </source>
</reference>
<proteinExistence type="predicted"/>
<evidence type="ECO:0000313" key="1">
    <source>
        <dbReference type="EMBL" id="MCX2966083.1"/>
    </source>
</evidence>